<dbReference type="EMBL" id="AY288676">
    <property type="protein sequence ID" value="AAQ54606.1"/>
    <property type="molecule type" value="mRNA"/>
</dbReference>
<dbReference type="Pfam" id="PF11642">
    <property type="entry name" value="Blo-t-5"/>
    <property type="match status" value="2"/>
</dbReference>
<accession>Q1M2M6</accession>
<dbReference type="Gene3D" id="1.20.58.970">
    <property type="match status" value="2"/>
</dbReference>
<dbReference type="InterPro" id="IPR038455">
    <property type="entry name" value="Mite_allergen_group-5/21_sf"/>
</dbReference>
<protein>
    <submittedName>
        <fullName evidence="3">Gly d 5.02</fullName>
    </submittedName>
</protein>
<keyword evidence="2" id="KW-0732">Signal</keyword>
<evidence type="ECO:0000313" key="3">
    <source>
        <dbReference type="EMBL" id="AAQ54606.1"/>
    </source>
</evidence>
<comment type="similarity">
    <text evidence="1">Belongs to the mite group 5 allergen family.</text>
</comment>
<feature type="chain" id="PRO_5004193967" evidence="2">
    <location>
        <begin position="17"/>
        <end position="249"/>
    </location>
</feature>
<dbReference type="AlphaFoldDB" id="Q1M2M6"/>
<feature type="signal peptide" evidence="2">
    <location>
        <begin position="1"/>
        <end position="16"/>
    </location>
</feature>
<reference evidence="3" key="1">
    <citation type="submission" date="2003-04" db="EMBL/GenBank/DDBJ databases">
        <title>Cloning of allergens from the storage mite Glycyphagus domesticus.</title>
        <authorList>
            <person name="Chew F.T."/>
            <person name="Angus A.C."/>
            <person name="Goh S.Y."/>
            <person name="Lim S.H."/>
        </authorList>
    </citation>
    <scope>NUCLEOTIDE SEQUENCE</scope>
</reference>
<dbReference type="InterPro" id="IPR020306">
    <property type="entry name" value="Mite_allergen_group-5/21"/>
</dbReference>
<organism evidence="3">
    <name type="scientific">Glycyphagus domesticus</name>
    <name type="common">House itch mite</name>
    <name type="synonym">Acarus domesticus</name>
    <dbReference type="NCBI Taxonomy" id="105145"/>
    <lineage>
        <taxon>Eukaryota</taxon>
        <taxon>Metazoa</taxon>
        <taxon>Ecdysozoa</taxon>
        <taxon>Arthropoda</taxon>
        <taxon>Chelicerata</taxon>
        <taxon>Arachnida</taxon>
        <taxon>Acari</taxon>
        <taxon>Acariformes</taxon>
        <taxon>Sarcoptiformes</taxon>
        <taxon>Astigmata</taxon>
        <taxon>Glycyphagoidea</taxon>
        <taxon>Glycyphagidae</taxon>
        <taxon>Glycyphagus</taxon>
    </lineage>
</organism>
<proteinExistence type="evidence at transcript level"/>
<name>Q1M2M6_GLYDO</name>
<evidence type="ECO:0000256" key="1">
    <source>
        <dbReference type="ARBA" id="ARBA00010710"/>
    </source>
</evidence>
<evidence type="ECO:0000256" key="2">
    <source>
        <dbReference type="SAM" id="SignalP"/>
    </source>
</evidence>
<sequence>MKIAIVLCAIVAAVVAAPLAPNPDDFRNEYDRLLVITIQEKLADTEHFLARLSHQLVELNKSKSKAVKDQILLEIDFSLNFLAGANGHLERELKRTDLNFLEKFNFEELLATGTVLYKDLEETQKHVKAVETKDPEEVAAATDDFRNEYDRLLVALTLENFHKLEQGLATLSHQYTELEKSKDKTLKSSILREISLGLDFIAGAKGHLERELKRTDLNLVEKFNFEAALATGAVLTKDLTALEAKVKSV</sequence>